<dbReference type="SUPFAM" id="SSF88659">
    <property type="entry name" value="Sigma3 and sigma4 domains of RNA polymerase sigma factors"/>
    <property type="match status" value="1"/>
</dbReference>
<dbReference type="EMBL" id="BMDD01000002">
    <property type="protein sequence ID" value="GGH77476.1"/>
    <property type="molecule type" value="Genomic_DNA"/>
</dbReference>
<keyword evidence="3" id="KW-1185">Reference proteome</keyword>
<dbReference type="RefSeq" id="WP_172247509.1">
    <property type="nucleotide sequence ID" value="NZ_BMDD01000002.1"/>
</dbReference>
<feature type="domain" description="RNA polymerase sigma-70 region 4" evidence="1">
    <location>
        <begin position="66"/>
        <end position="106"/>
    </location>
</feature>
<reference evidence="3" key="1">
    <citation type="journal article" date="2019" name="Int. J. Syst. Evol. Microbiol.">
        <title>The Global Catalogue of Microorganisms (GCM) 10K type strain sequencing project: providing services to taxonomists for standard genome sequencing and annotation.</title>
        <authorList>
            <consortium name="The Broad Institute Genomics Platform"/>
            <consortium name="The Broad Institute Genome Sequencing Center for Infectious Disease"/>
            <person name="Wu L."/>
            <person name="Ma J."/>
        </authorList>
    </citation>
    <scope>NUCLEOTIDE SEQUENCE [LARGE SCALE GENOMIC DNA]</scope>
    <source>
        <strain evidence="3">CCM 8702</strain>
    </source>
</reference>
<dbReference type="Pfam" id="PF04545">
    <property type="entry name" value="Sigma70_r4"/>
    <property type="match status" value="1"/>
</dbReference>
<dbReference type="Gene3D" id="1.10.10.10">
    <property type="entry name" value="Winged helix-like DNA-binding domain superfamily/Winged helix DNA-binding domain"/>
    <property type="match status" value="1"/>
</dbReference>
<protein>
    <recommendedName>
        <fullName evidence="1">RNA polymerase sigma-70 region 4 domain-containing protein</fullName>
    </recommendedName>
</protein>
<dbReference type="InterPro" id="IPR007630">
    <property type="entry name" value="RNA_pol_sigma70_r4"/>
</dbReference>
<organism evidence="2 3">
    <name type="scientific">Saccharibacillus endophyticus</name>
    <dbReference type="NCBI Taxonomy" id="2060666"/>
    <lineage>
        <taxon>Bacteria</taxon>
        <taxon>Bacillati</taxon>
        <taxon>Bacillota</taxon>
        <taxon>Bacilli</taxon>
        <taxon>Bacillales</taxon>
        <taxon>Paenibacillaceae</taxon>
        <taxon>Saccharibacillus</taxon>
    </lineage>
</organism>
<evidence type="ECO:0000259" key="1">
    <source>
        <dbReference type="Pfam" id="PF04545"/>
    </source>
</evidence>
<proteinExistence type="predicted"/>
<name>A0ABQ1ZRT0_9BACL</name>
<dbReference type="InterPro" id="IPR036388">
    <property type="entry name" value="WH-like_DNA-bd_sf"/>
</dbReference>
<sequence length="114" mass="13755">MEETIDNYRHELQRTAWRVAYYQREHYRKEVTGIENESLRRPAEPCSREVEQRMNEYMELIPFDKGRQVIESIFIEGKTEAETAESMQISQQGVSKWKRKSLEHLRRTLNSPYC</sequence>
<comment type="caution">
    <text evidence="2">The sequence shown here is derived from an EMBL/GenBank/DDBJ whole genome shotgun (WGS) entry which is preliminary data.</text>
</comment>
<accession>A0ABQ1ZRT0</accession>
<gene>
    <name evidence="2" type="ORF">GCM10007362_21290</name>
</gene>
<dbReference type="InterPro" id="IPR013324">
    <property type="entry name" value="RNA_pol_sigma_r3/r4-like"/>
</dbReference>
<evidence type="ECO:0000313" key="3">
    <source>
        <dbReference type="Proteomes" id="UP000605427"/>
    </source>
</evidence>
<evidence type="ECO:0000313" key="2">
    <source>
        <dbReference type="EMBL" id="GGH77476.1"/>
    </source>
</evidence>
<dbReference type="Proteomes" id="UP000605427">
    <property type="component" value="Unassembled WGS sequence"/>
</dbReference>